<keyword evidence="2" id="KW-1003">Cell membrane</keyword>
<feature type="transmembrane region" description="Helical" evidence="6">
    <location>
        <begin position="199"/>
        <end position="220"/>
    </location>
</feature>
<comment type="caution">
    <text evidence="8">The sequence shown here is derived from an EMBL/GenBank/DDBJ whole genome shotgun (WGS) entry which is preliminary data.</text>
</comment>
<feature type="transmembrane region" description="Helical" evidence="6">
    <location>
        <begin position="323"/>
        <end position="345"/>
    </location>
</feature>
<keyword evidence="9" id="KW-1185">Reference proteome</keyword>
<keyword evidence="4 6" id="KW-1133">Transmembrane helix</keyword>
<keyword evidence="5 6" id="KW-0472">Membrane</keyword>
<feature type="transmembrane region" description="Helical" evidence="6">
    <location>
        <begin position="122"/>
        <end position="141"/>
    </location>
</feature>
<protein>
    <submittedName>
        <fullName evidence="8">MFS transporter</fullName>
    </submittedName>
</protein>
<proteinExistence type="predicted"/>
<dbReference type="GO" id="GO:0005886">
    <property type="term" value="C:plasma membrane"/>
    <property type="evidence" value="ECO:0007669"/>
    <property type="project" value="UniProtKB-SubCell"/>
</dbReference>
<feature type="domain" description="Major facilitator superfamily (MFS) profile" evidence="7">
    <location>
        <begin position="1"/>
        <end position="375"/>
    </location>
</feature>
<comment type="subcellular location">
    <subcellularLocation>
        <location evidence="1">Cell membrane</location>
        <topology evidence="1">Multi-pass membrane protein</topology>
    </subcellularLocation>
</comment>
<dbReference type="Gene3D" id="1.20.1250.20">
    <property type="entry name" value="MFS general substrate transporter like domains"/>
    <property type="match status" value="1"/>
</dbReference>
<feature type="transmembrane region" description="Helical" evidence="6">
    <location>
        <begin position="232"/>
        <end position="254"/>
    </location>
</feature>
<feature type="transmembrane region" description="Helical" evidence="6">
    <location>
        <begin position="86"/>
        <end position="110"/>
    </location>
</feature>
<dbReference type="PANTHER" id="PTHR43124">
    <property type="entry name" value="PURINE EFFLUX PUMP PBUE"/>
    <property type="match status" value="1"/>
</dbReference>
<sequence length="377" mass="39306">MALCVAVLIASEFMPVSLLSPIATELGVTEGRAGQAISISGVFAVLTSLFVSGLTRRLDRRLVLASFSLMLVISGTIVTFSPSYLVLMIGRALLGVAIGGFWSMSTSIVMRLVPEDSVPKGLAMLNAGNAIAATISAPLGSLLGSYIGWRGAFFAVVPLALVALVWQWVSMPSVPPRSADTTSGIRSSNVFRLLLRPEVAIGMASILLLFMGQFALFTYLRPFLETVTSVSISTLSLLLLLMGIAGVVGTYVVSQMLGTRLFPVLITIPLLMAVIALGLIASGSSATSTAFLLIGWGLLGTAAPVGWGTWLSRTMPDDAEAGGGLQVATIQLAITLGASTGGVLFDATGWWTTFLFAAVLLAGSSLLAAVAWRSKCR</sequence>
<keyword evidence="3 6" id="KW-0812">Transmembrane</keyword>
<accession>A0AA43ZJT4</accession>
<dbReference type="CDD" id="cd17324">
    <property type="entry name" value="MFS_NepI_like"/>
    <property type="match status" value="1"/>
</dbReference>
<reference evidence="8" key="1">
    <citation type="submission" date="2020-03" db="EMBL/GenBank/DDBJ databases">
        <title>Ferranicluibacter endophyticum gen. nov., sp. nov., a new genus isolated from Rubus ulmifolius Schott. stem.</title>
        <authorList>
            <person name="Roca-Couso R."/>
            <person name="Flores-Felix J.D."/>
            <person name="Igual J.M."/>
            <person name="Rivas R."/>
        </authorList>
    </citation>
    <scope>NUCLEOTIDE SEQUENCE</scope>
    <source>
        <strain evidence="8">CRRU44</strain>
    </source>
</reference>
<dbReference type="InterPro" id="IPR020846">
    <property type="entry name" value="MFS_dom"/>
</dbReference>
<dbReference type="PANTHER" id="PTHR43124:SF5">
    <property type="entry name" value="PURINE RIBONUCLEOSIDE EFFLUX PUMP NEPI"/>
    <property type="match status" value="1"/>
</dbReference>
<evidence type="ECO:0000256" key="5">
    <source>
        <dbReference type="ARBA" id="ARBA00023136"/>
    </source>
</evidence>
<feature type="transmembrane region" description="Helical" evidence="6">
    <location>
        <begin position="290"/>
        <end position="311"/>
    </location>
</feature>
<feature type="transmembrane region" description="Helical" evidence="6">
    <location>
        <begin position="62"/>
        <end position="80"/>
    </location>
</feature>
<dbReference type="AlphaFoldDB" id="A0AA43ZJT4"/>
<organism evidence="8 9">
    <name type="scientific">Ferranicluibacter rubi</name>
    <dbReference type="NCBI Taxonomy" id="2715133"/>
    <lineage>
        <taxon>Bacteria</taxon>
        <taxon>Pseudomonadati</taxon>
        <taxon>Pseudomonadota</taxon>
        <taxon>Alphaproteobacteria</taxon>
        <taxon>Hyphomicrobiales</taxon>
        <taxon>Rhizobiaceae</taxon>
        <taxon>Ferranicluibacter</taxon>
    </lineage>
</organism>
<dbReference type="InterPro" id="IPR050189">
    <property type="entry name" value="MFS_Efflux_Transporters"/>
</dbReference>
<evidence type="ECO:0000313" key="9">
    <source>
        <dbReference type="Proteomes" id="UP001155840"/>
    </source>
</evidence>
<name>A0AA43ZJT4_9HYPH</name>
<dbReference type="EMBL" id="JAANCM010000010">
    <property type="protein sequence ID" value="NHT77731.1"/>
    <property type="molecule type" value="Genomic_DNA"/>
</dbReference>
<feature type="transmembrane region" description="Helical" evidence="6">
    <location>
        <begin position="147"/>
        <end position="169"/>
    </location>
</feature>
<dbReference type="SUPFAM" id="SSF103473">
    <property type="entry name" value="MFS general substrate transporter"/>
    <property type="match status" value="1"/>
</dbReference>
<evidence type="ECO:0000256" key="3">
    <source>
        <dbReference type="ARBA" id="ARBA00022692"/>
    </source>
</evidence>
<evidence type="ECO:0000259" key="7">
    <source>
        <dbReference type="PROSITE" id="PS50850"/>
    </source>
</evidence>
<evidence type="ECO:0000256" key="1">
    <source>
        <dbReference type="ARBA" id="ARBA00004651"/>
    </source>
</evidence>
<feature type="transmembrane region" description="Helical" evidence="6">
    <location>
        <begin position="261"/>
        <end position="284"/>
    </location>
</feature>
<evidence type="ECO:0000256" key="4">
    <source>
        <dbReference type="ARBA" id="ARBA00022989"/>
    </source>
</evidence>
<feature type="transmembrane region" description="Helical" evidence="6">
    <location>
        <begin position="351"/>
        <end position="372"/>
    </location>
</feature>
<feature type="transmembrane region" description="Helical" evidence="6">
    <location>
        <begin position="35"/>
        <end position="55"/>
    </location>
</feature>
<evidence type="ECO:0000256" key="6">
    <source>
        <dbReference type="SAM" id="Phobius"/>
    </source>
</evidence>
<evidence type="ECO:0000313" key="8">
    <source>
        <dbReference type="EMBL" id="NHT77731.1"/>
    </source>
</evidence>
<evidence type="ECO:0000256" key="2">
    <source>
        <dbReference type="ARBA" id="ARBA00022475"/>
    </source>
</evidence>
<dbReference type="InterPro" id="IPR036259">
    <property type="entry name" value="MFS_trans_sf"/>
</dbReference>
<dbReference type="GO" id="GO:0022857">
    <property type="term" value="F:transmembrane transporter activity"/>
    <property type="evidence" value="ECO:0007669"/>
    <property type="project" value="InterPro"/>
</dbReference>
<dbReference type="InterPro" id="IPR011701">
    <property type="entry name" value="MFS"/>
</dbReference>
<gene>
    <name evidence="8" type="ORF">G8E10_18665</name>
</gene>
<dbReference type="Proteomes" id="UP001155840">
    <property type="component" value="Unassembled WGS sequence"/>
</dbReference>
<dbReference type="Pfam" id="PF07690">
    <property type="entry name" value="MFS_1"/>
    <property type="match status" value="1"/>
</dbReference>
<dbReference type="PROSITE" id="PS50850">
    <property type="entry name" value="MFS"/>
    <property type="match status" value="1"/>
</dbReference>